<protein>
    <submittedName>
        <fullName evidence="2">Type II secretion system protein</fullName>
    </submittedName>
</protein>
<name>A0A3S2UW28_9BURK</name>
<dbReference type="InterPro" id="IPR012902">
    <property type="entry name" value="N_methyl_site"/>
</dbReference>
<evidence type="ECO:0000256" key="1">
    <source>
        <dbReference type="SAM" id="Phobius"/>
    </source>
</evidence>
<evidence type="ECO:0000313" key="2">
    <source>
        <dbReference type="EMBL" id="RVT86219.1"/>
    </source>
</evidence>
<organism evidence="2 3">
    <name type="scientific">Inhella crocodyli</name>
    <dbReference type="NCBI Taxonomy" id="2499851"/>
    <lineage>
        <taxon>Bacteria</taxon>
        <taxon>Pseudomonadati</taxon>
        <taxon>Pseudomonadota</taxon>
        <taxon>Betaproteobacteria</taxon>
        <taxon>Burkholderiales</taxon>
        <taxon>Sphaerotilaceae</taxon>
        <taxon>Inhella</taxon>
    </lineage>
</organism>
<dbReference type="OrthoDB" id="8759523at2"/>
<proteinExistence type="predicted"/>
<dbReference type="Gene3D" id="3.30.700.10">
    <property type="entry name" value="Glycoprotein, Type 4 Pilin"/>
    <property type="match status" value="1"/>
</dbReference>
<dbReference type="InterPro" id="IPR045584">
    <property type="entry name" value="Pilin-like"/>
</dbReference>
<keyword evidence="1" id="KW-0472">Membrane</keyword>
<comment type="caution">
    <text evidence="2">The sequence shown here is derived from an EMBL/GenBank/DDBJ whole genome shotgun (WGS) entry which is preliminary data.</text>
</comment>
<dbReference type="Pfam" id="PF07963">
    <property type="entry name" value="N_methyl"/>
    <property type="match status" value="1"/>
</dbReference>
<keyword evidence="3" id="KW-1185">Reference proteome</keyword>
<dbReference type="Proteomes" id="UP000288587">
    <property type="component" value="Unassembled WGS sequence"/>
</dbReference>
<dbReference type="AlphaFoldDB" id="A0A3S2UW28"/>
<feature type="transmembrane region" description="Helical" evidence="1">
    <location>
        <begin position="12"/>
        <end position="34"/>
    </location>
</feature>
<keyword evidence="1" id="KW-0812">Transmembrane</keyword>
<gene>
    <name evidence="2" type="ORF">EOD73_09300</name>
</gene>
<dbReference type="NCBIfam" id="TIGR02532">
    <property type="entry name" value="IV_pilin_GFxxxE"/>
    <property type="match status" value="1"/>
</dbReference>
<reference evidence="2 3" key="1">
    <citation type="submission" date="2019-01" db="EMBL/GenBank/DDBJ databases">
        <authorList>
            <person name="Chen W.-M."/>
        </authorList>
    </citation>
    <scope>NUCLEOTIDE SEQUENCE [LARGE SCALE GENOMIC DNA]</scope>
    <source>
        <strain evidence="2 3">CCP-18</strain>
    </source>
</reference>
<dbReference type="EMBL" id="SACM01000002">
    <property type="protein sequence ID" value="RVT86219.1"/>
    <property type="molecule type" value="Genomic_DNA"/>
</dbReference>
<evidence type="ECO:0000313" key="3">
    <source>
        <dbReference type="Proteomes" id="UP000288587"/>
    </source>
</evidence>
<dbReference type="PROSITE" id="PS00409">
    <property type="entry name" value="PROKAR_NTER_METHYL"/>
    <property type="match status" value="1"/>
</dbReference>
<dbReference type="RefSeq" id="WP_127682714.1">
    <property type="nucleotide sequence ID" value="NZ_SACM01000002.1"/>
</dbReference>
<dbReference type="SUPFAM" id="SSF54523">
    <property type="entry name" value="Pili subunits"/>
    <property type="match status" value="1"/>
</dbReference>
<keyword evidence="1" id="KW-1133">Transmembrane helix</keyword>
<sequence>MSSEARRQGGFTLVEMIVAIVIIGVGLAGVLVAFNTTTRGSGDGLVRRQLLGIAEGLMEEVLSRPYAAVAGGGSANCERSAFNDLDDYNGYATTGRICSIDGSEIGNLAGYSVSISVQAASLAGVAQAKRIVITASAGAETLSLSGWRTGYAAP</sequence>
<accession>A0A3S2UW28</accession>